<accession>A0ACD5W2P4</accession>
<dbReference type="EnsemblPlants" id="AVESA.00010b.r2.3DG0554120.1">
    <property type="protein sequence ID" value="AVESA.00010b.r2.3DG0554120.1.CDS.1"/>
    <property type="gene ID" value="AVESA.00010b.r2.3DG0554120"/>
</dbReference>
<sequence length="186" mass="19398">MKNTAALALSLATAAILLAGSSEACPGSPTMAVEDACQKATPGDRQTYWLCMKLMEAPPREADVTVYAARAGKRAFLSYAAQKTQAGEQLRNQSLPGELKDAYTGCLSDYDAATAAMGAALQKVDACDLKASFGGFDATLAGLERCRVRLAGFSDVIAVDIAYGVLGDKTETALAYSLTRLAVPTS</sequence>
<organism evidence="1 2">
    <name type="scientific">Avena sativa</name>
    <name type="common">Oat</name>
    <dbReference type="NCBI Taxonomy" id="4498"/>
    <lineage>
        <taxon>Eukaryota</taxon>
        <taxon>Viridiplantae</taxon>
        <taxon>Streptophyta</taxon>
        <taxon>Embryophyta</taxon>
        <taxon>Tracheophyta</taxon>
        <taxon>Spermatophyta</taxon>
        <taxon>Magnoliopsida</taxon>
        <taxon>Liliopsida</taxon>
        <taxon>Poales</taxon>
        <taxon>Poaceae</taxon>
        <taxon>BOP clade</taxon>
        <taxon>Pooideae</taxon>
        <taxon>Poodae</taxon>
        <taxon>Poeae</taxon>
        <taxon>Poeae Chloroplast Group 1 (Aveneae type)</taxon>
        <taxon>Aveninae</taxon>
        <taxon>Avena</taxon>
    </lineage>
</organism>
<reference evidence="1" key="1">
    <citation type="submission" date="2021-05" db="EMBL/GenBank/DDBJ databases">
        <authorList>
            <person name="Scholz U."/>
            <person name="Mascher M."/>
            <person name="Fiebig A."/>
        </authorList>
    </citation>
    <scope>NUCLEOTIDE SEQUENCE [LARGE SCALE GENOMIC DNA]</scope>
</reference>
<evidence type="ECO:0000313" key="2">
    <source>
        <dbReference type="Proteomes" id="UP001732700"/>
    </source>
</evidence>
<evidence type="ECO:0000313" key="1">
    <source>
        <dbReference type="EnsemblPlants" id="AVESA.00010b.r2.3DG0554120.1.CDS.1"/>
    </source>
</evidence>
<protein>
    <submittedName>
        <fullName evidence="1">Uncharacterized protein</fullName>
    </submittedName>
</protein>
<proteinExistence type="predicted"/>
<reference evidence="1" key="2">
    <citation type="submission" date="2025-09" db="UniProtKB">
        <authorList>
            <consortium name="EnsemblPlants"/>
        </authorList>
    </citation>
    <scope>IDENTIFICATION</scope>
</reference>
<dbReference type="Proteomes" id="UP001732700">
    <property type="component" value="Chromosome 3D"/>
</dbReference>
<name>A0ACD5W2P4_AVESA</name>
<keyword evidence="2" id="KW-1185">Reference proteome</keyword>